<dbReference type="PANTHER" id="PTHR37804">
    <property type="entry name" value="CDAA REGULATORY PROTEIN CDAR"/>
    <property type="match status" value="1"/>
</dbReference>
<evidence type="ECO:0000313" key="2">
    <source>
        <dbReference type="Proteomes" id="UP000033934"/>
    </source>
</evidence>
<dbReference type="PANTHER" id="PTHR37804:SF1">
    <property type="entry name" value="CDAA REGULATORY PROTEIN CDAR"/>
    <property type="match status" value="1"/>
</dbReference>
<dbReference type="Gene3D" id="2.170.120.40">
    <property type="entry name" value="YbbR-like domain"/>
    <property type="match status" value="2"/>
</dbReference>
<protein>
    <recommendedName>
        <fullName evidence="3">YbbR family protein</fullName>
    </recommendedName>
</protein>
<accession>A0A0G0LMM4</accession>
<evidence type="ECO:0000313" key="1">
    <source>
        <dbReference type="EMBL" id="KKQ89225.1"/>
    </source>
</evidence>
<dbReference type="Gene3D" id="2.170.120.30">
    <property type="match status" value="1"/>
</dbReference>
<dbReference type="InterPro" id="IPR053154">
    <property type="entry name" value="c-di-AMP_regulator"/>
</dbReference>
<name>A0A0G0LMM4_9BACT</name>
<dbReference type="Pfam" id="PF07949">
    <property type="entry name" value="YbbR"/>
    <property type="match status" value="2"/>
</dbReference>
<evidence type="ECO:0008006" key="3">
    <source>
        <dbReference type="Google" id="ProtNLM"/>
    </source>
</evidence>
<dbReference type="Proteomes" id="UP000033934">
    <property type="component" value="Unassembled WGS sequence"/>
</dbReference>
<dbReference type="InterPro" id="IPR012505">
    <property type="entry name" value="YbbR"/>
</dbReference>
<gene>
    <name evidence="1" type="ORF">UT11_C0032G0001</name>
</gene>
<dbReference type="EMBL" id="LBVO01000032">
    <property type="protein sequence ID" value="KKQ89225.1"/>
    <property type="molecule type" value="Genomic_DNA"/>
</dbReference>
<feature type="non-terminal residue" evidence="1">
    <location>
        <position position="1"/>
    </location>
</feature>
<organism evidence="1 2">
    <name type="scientific">Berkelbacteria bacterium GW2011_GWA2_38_9</name>
    <dbReference type="NCBI Taxonomy" id="1618334"/>
    <lineage>
        <taxon>Bacteria</taxon>
        <taxon>Candidatus Berkelbacteria</taxon>
    </lineage>
</organism>
<sequence>KGPKAQIDQIKEVRGLIKLNNQSQDFSEKVSLSAIDNQNNPVSSIKTSPNSTNVTIKVIDLENIKSVPIKISTSGKVSSGYYISEDLKAEPAIVNITGEPTKLKTINSINTETININGLSQTTSESVNLIIPNGISIEHDISKVNVTITLQRADISRDITVPVVVSNLASDKKVTNIDPQTVTISISGDQNIVNSVKSSDFSLVIDMSSASIGNFDKDISSTDIKTPSGITVLNILPSKIRLIVDKL</sequence>
<comment type="caution">
    <text evidence="1">The sequence shown here is derived from an EMBL/GenBank/DDBJ whole genome shotgun (WGS) entry which is preliminary data.</text>
</comment>
<proteinExistence type="predicted"/>
<dbReference type="AlphaFoldDB" id="A0A0G0LMM4"/>
<reference evidence="1 2" key="1">
    <citation type="journal article" date="2015" name="Nature">
        <title>rRNA introns, odd ribosomes, and small enigmatic genomes across a large radiation of phyla.</title>
        <authorList>
            <person name="Brown C.T."/>
            <person name="Hug L.A."/>
            <person name="Thomas B.C."/>
            <person name="Sharon I."/>
            <person name="Castelle C.J."/>
            <person name="Singh A."/>
            <person name="Wilkins M.J."/>
            <person name="Williams K.H."/>
            <person name="Banfield J.F."/>
        </authorList>
    </citation>
    <scope>NUCLEOTIDE SEQUENCE [LARGE SCALE GENOMIC DNA]</scope>
</reference>